<dbReference type="GO" id="GO:0032259">
    <property type="term" value="P:methylation"/>
    <property type="evidence" value="ECO:0007669"/>
    <property type="project" value="UniProtKB-KW"/>
</dbReference>
<evidence type="ECO:0000256" key="4">
    <source>
        <dbReference type="ARBA" id="ARBA00022691"/>
    </source>
</evidence>
<dbReference type="GO" id="GO:0008757">
    <property type="term" value="F:S-adenosylmethionine-dependent methyltransferase activity"/>
    <property type="evidence" value="ECO:0007669"/>
    <property type="project" value="UniProtKB-ARBA"/>
</dbReference>
<dbReference type="GO" id="GO:0005737">
    <property type="term" value="C:cytoplasm"/>
    <property type="evidence" value="ECO:0007669"/>
    <property type="project" value="TreeGrafter"/>
</dbReference>
<evidence type="ECO:0000256" key="1">
    <source>
        <dbReference type="ARBA" id="ARBA00022490"/>
    </source>
</evidence>
<dbReference type="PANTHER" id="PTHR14614">
    <property type="entry name" value="HEPATOCELLULAR CARCINOMA-ASSOCIATED ANTIGEN"/>
    <property type="match status" value="1"/>
</dbReference>
<dbReference type="Pfam" id="PF10294">
    <property type="entry name" value="Methyltransf_16"/>
    <property type="match status" value="1"/>
</dbReference>
<reference evidence="5 6" key="1">
    <citation type="submission" date="2017-10" db="EMBL/GenBank/DDBJ databases">
        <title>A novel species of cold-tolerant Malassezia isolated from bats.</title>
        <authorList>
            <person name="Lorch J.M."/>
            <person name="Palmer J.M."/>
            <person name="Vanderwolf K.J."/>
            <person name="Schmidt K.Z."/>
            <person name="Verant M.L."/>
            <person name="Weller T.J."/>
            <person name="Blehert D.S."/>
        </authorList>
    </citation>
    <scope>NUCLEOTIDE SEQUENCE [LARGE SCALE GENOMIC DNA]</scope>
    <source>
        <strain evidence="5 6">NWHC:44797-103</strain>
    </source>
</reference>
<dbReference type="PANTHER" id="PTHR14614:SF10">
    <property type="entry name" value="PROTEIN N-TERMINAL AND LYSINE N-METHYLTRANSFERASE EFM7"/>
    <property type="match status" value="1"/>
</dbReference>
<dbReference type="InterPro" id="IPR029063">
    <property type="entry name" value="SAM-dependent_MTases_sf"/>
</dbReference>
<keyword evidence="3" id="KW-0808">Transferase</keyword>
<evidence type="ECO:0000313" key="6">
    <source>
        <dbReference type="Proteomes" id="UP000232875"/>
    </source>
</evidence>
<dbReference type="Proteomes" id="UP000232875">
    <property type="component" value="Unassembled WGS sequence"/>
</dbReference>
<sequence length="235" mass="26048">MEAEAAWSLFEEPADFRPASPPPTEIEQVLVDGTHVKLQLVGSHPLWGHYLWNAAPTMANYMLERADTFVYNRTILELGAAAGLPSIACGKHGARTVIATDYPDPDLMNNLHANIDANACSATRAEGYIWGADPCALLQHTPEQYDTILMSDLIFNHQAHAALLTTCDQCLTTDAARRPQILVFFSHHRPSLAEKDMQFFALATERGYACQKIGQWLLEVCESVLPYNLQAHVSE</sequence>
<gene>
    <name evidence="5" type="primary">NNT1</name>
    <name evidence="5" type="ORF">MVES_001978</name>
</gene>
<keyword evidence="4" id="KW-0949">S-adenosyl-L-methionine</keyword>
<dbReference type="InterPro" id="IPR025784">
    <property type="entry name" value="EFM7"/>
</dbReference>
<dbReference type="OrthoDB" id="46564at2759"/>
<name>A0A2N1JC54_9BASI</name>
<dbReference type="SUPFAM" id="SSF53335">
    <property type="entry name" value="S-adenosyl-L-methionine-dependent methyltransferases"/>
    <property type="match status" value="1"/>
</dbReference>
<dbReference type="STRING" id="2020962.A0A2N1JC54"/>
<proteinExistence type="predicted"/>
<accession>A0A2N1JC54</accession>
<evidence type="ECO:0000313" key="5">
    <source>
        <dbReference type="EMBL" id="PKI84141.1"/>
    </source>
</evidence>
<keyword evidence="2" id="KW-0489">Methyltransferase</keyword>
<keyword evidence="1" id="KW-0963">Cytoplasm</keyword>
<dbReference type="EMBL" id="KZ454990">
    <property type="protein sequence ID" value="PKI84141.1"/>
    <property type="molecule type" value="Genomic_DNA"/>
</dbReference>
<keyword evidence="6" id="KW-1185">Reference proteome</keyword>
<dbReference type="PROSITE" id="PS51560">
    <property type="entry name" value="SAM_MT_NNT1"/>
    <property type="match status" value="1"/>
</dbReference>
<protein>
    <submittedName>
        <fullName evidence="5">Nnt1p</fullName>
    </submittedName>
</protein>
<dbReference type="InterPro" id="IPR019410">
    <property type="entry name" value="Methyltransf_16"/>
</dbReference>
<dbReference type="AlphaFoldDB" id="A0A2N1JC54"/>
<evidence type="ECO:0000256" key="2">
    <source>
        <dbReference type="ARBA" id="ARBA00022603"/>
    </source>
</evidence>
<evidence type="ECO:0000256" key="3">
    <source>
        <dbReference type="ARBA" id="ARBA00022679"/>
    </source>
</evidence>
<dbReference type="Gene3D" id="3.40.50.150">
    <property type="entry name" value="Vaccinia Virus protein VP39"/>
    <property type="match status" value="1"/>
</dbReference>
<organism evidence="5 6">
    <name type="scientific">Malassezia vespertilionis</name>
    <dbReference type="NCBI Taxonomy" id="2020962"/>
    <lineage>
        <taxon>Eukaryota</taxon>
        <taxon>Fungi</taxon>
        <taxon>Dikarya</taxon>
        <taxon>Basidiomycota</taxon>
        <taxon>Ustilaginomycotina</taxon>
        <taxon>Malasseziomycetes</taxon>
        <taxon>Malasseziales</taxon>
        <taxon>Malasseziaceae</taxon>
        <taxon>Malassezia</taxon>
    </lineage>
</organism>